<dbReference type="CDD" id="cd16964">
    <property type="entry name" value="YqgF"/>
    <property type="match status" value="1"/>
</dbReference>
<feature type="domain" description="YqgF/RNase H-like" evidence="6">
    <location>
        <begin position="2"/>
        <end position="100"/>
    </location>
</feature>
<comment type="caution">
    <text evidence="7">The sequence shown here is derived from an EMBL/GenBank/DDBJ whole genome shotgun (WGS) entry which is preliminary data.</text>
</comment>
<evidence type="ECO:0000256" key="3">
    <source>
        <dbReference type="ARBA" id="ARBA00022722"/>
    </source>
</evidence>
<keyword evidence="2 5" id="KW-0690">Ribosome biogenesis</keyword>
<keyword evidence="4 5" id="KW-0378">Hydrolase</keyword>
<protein>
    <recommendedName>
        <fullName evidence="5">Putative pre-16S rRNA nuclease</fullName>
        <ecNumber evidence="5">3.1.-.-</ecNumber>
    </recommendedName>
</protein>
<dbReference type="InterPro" id="IPR037027">
    <property type="entry name" value="YqgF/RNaseH-like_dom_sf"/>
</dbReference>
<evidence type="ECO:0000256" key="4">
    <source>
        <dbReference type="ARBA" id="ARBA00022801"/>
    </source>
</evidence>
<keyword evidence="3 5" id="KW-0540">Nuclease</keyword>
<dbReference type="HAMAP" id="MF_00651">
    <property type="entry name" value="Nuclease_YqgF"/>
    <property type="match status" value="1"/>
</dbReference>
<dbReference type="InterPro" id="IPR006641">
    <property type="entry name" value="YqgF/RNaseH-like_dom"/>
</dbReference>
<dbReference type="EC" id="3.1.-.-" evidence="5"/>
<organism evidence="7 8">
    <name type="scientific">Candidatus Ordinivivax streblomastigis</name>
    <dbReference type="NCBI Taxonomy" id="2540710"/>
    <lineage>
        <taxon>Bacteria</taxon>
        <taxon>Pseudomonadati</taxon>
        <taxon>Bacteroidota</taxon>
        <taxon>Bacteroidia</taxon>
        <taxon>Bacteroidales</taxon>
        <taxon>Candidatus Ordinivivax</taxon>
    </lineage>
</organism>
<dbReference type="GO" id="GO:0005829">
    <property type="term" value="C:cytosol"/>
    <property type="evidence" value="ECO:0007669"/>
    <property type="project" value="TreeGrafter"/>
</dbReference>
<dbReference type="GO" id="GO:0004518">
    <property type="term" value="F:nuclease activity"/>
    <property type="evidence" value="ECO:0007669"/>
    <property type="project" value="UniProtKB-KW"/>
</dbReference>
<sequence>MGRIIAIDYGKKRTGLAVSDPLQLIAGGLTTVNSHEAIVFLKKYAAAETVDVFVLGEPRQLNNEPSENALRVKLFRKNLQKAIPSIPVQLMDERFTSVLAHQAMLDGGLKKKQRQNKELVDELSATILLQTYLESIRK</sequence>
<name>A0A5M8P246_9BACT</name>
<keyword evidence="1 5" id="KW-0963">Cytoplasm</keyword>
<comment type="subcellular location">
    <subcellularLocation>
        <location evidence="5">Cytoplasm</location>
    </subcellularLocation>
</comment>
<dbReference type="SUPFAM" id="SSF53098">
    <property type="entry name" value="Ribonuclease H-like"/>
    <property type="match status" value="1"/>
</dbReference>
<dbReference type="NCBIfam" id="TIGR00250">
    <property type="entry name" value="RNAse_H_YqgF"/>
    <property type="match status" value="1"/>
</dbReference>
<gene>
    <name evidence="7" type="ORF">EZS26_001323</name>
</gene>
<evidence type="ECO:0000259" key="6">
    <source>
        <dbReference type="SMART" id="SM00732"/>
    </source>
</evidence>
<evidence type="ECO:0000256" key="2">
    <source>
        <dbReference type="ARBA" id="ARBA00022517"/>
    </source>
</evidence>
<accession>A0A5M8P246</accession>
<dbReference type="Gene3D" id="3.30.420.140">
    <property type="entry name" value="YqgF/RNase H-like domain"/>
    <property type="match status" value="1"/>
</dbReference>
<dbReference type="Proteomes" id="UP000324575">
    <property type="component" value="Unassembled WGS sequence"/>
</dbReference>
<dbReference type="SMART" id="SM00732">
    <property type="entry name" value="YqgFc"/>
    <property type="match status" value="1"/>
</dbReference>
<dbReference type="GO" id="GO:0000967">
    <property type="term" value="P:rRNA 5'-end processing"/>
    <property type="evidence" value="ECO:0007669"/>
    <property type="project" value="UniProtKB-UniRule"/>
</dbReference>
<reference evidence="7 8" key="1">
    <citation type="submission" date="2019-03" db="EMBL/GenBank/DDBJ databases">
        <title>Single cell metagenomics reveals metabolic interactions within the superorganism composed of flagellate Streblomastix strix and complex community of Bacteroidetes bacteria on its surface.</title>
        <authorList>
            <person name="Treitli S.C."/>
            <person name="Kolisko M."/>
            <person name="Husnik F."/>
            <person name="Keeling P."/>
            <person name="Hampl V."/>
        </authorList>
    </citation>
    <scope>NUCLEOTIDE SEQUENCE [LARGE SCALE GENOMIC DNA]</scope>
    <source>
        <strain evidence="7">St1</strain>
    </source>
</reference>
<dbReference type="AlphaFoldDB" id="A0A5M8P246"/>
<evidence type="ECO:0000313" key="8">
    <source>
        <dbReference type="Proteomes" id="UP000324575"/>
    </source>
</evidence>
<comment type="function">
    <text evidence="5">Could be a nuclease involved in processing of the 5'-end of pre-16S rRNA.</text>
</comment>
<dbReference type="Pfam" id="PF03652">
    <property type="entry name" value="RuvX"/>
    <property type="match status" value="1"/>
</dbReference>
<dbReference type="InterPro" id="IPR005227">
    <property type="entry name" value="YqgF"/>
</dbReference>
<dbReference type="PANTHER" id="PTHR33317:SF4">
    <property type="entry name" value="POLYNUCLEOTIDYL TRANSFERASE, RIBONUCLEASE H-LIKE SUPERFAMILY PROTEIN"/>
    <property type="match status" value="1"/>
</dbReference>
<dbReference type="EMBL" id="SNRX01000007">
    <property type="protein sequence ID" value="KAA6302491.1"/>
    <property type="molecule type" value="Genomic_DNA"/>
</dbReference>
<evidence type="ECO:0000256" key="5">
    <source>
        <dbReference type="HAMAP-Rule" id="MF_00651"/>
    </source>
</evidence>
<comment type="similarity">
    <text evidence="5">Belongs to the YqgF HJR family.</text>
</comment>
<evidence type="ECO:0000256" key="1">
    <source>
        <dbReference type="ARBA" id="ARBA00022490"/>
    </source>
</evidence>
<dbReference type="InterPro" id="IPR012337">
    <property type="entry name" value="RNaseH-like_sf"/>
</dbReference>
<dbReference type="PANTHER" id="PTHR33317">
    <property type="entry name" value="POLYNUCLEOTIDYL TRANSFERASE, RIBONUCLEASE H-LIKE SUPERFAMILY PROTEIN"/>
    <property type="match status" value="1"/>
</dbReference>
<evidence type="ECO:0000313" key="7">
    <source>
        <dbReference type="EMBL" id="KAA6302491.1"/>
    </source>
</evidence>
<dbReference type="GO" id="GO:0016788">
    <property type="term" value="F:hydrolase activity, acting on ester bonds"/>
    <property type="evidence" value="ECO:0007669"/>
    <property type="project" value="UniProtKB-UniRule"/>
</dbReference>
<proteinExistence type="inferred from homology"/>